<accession>A0A5B6WVL0</accession>
<dbReference type="EMBL" id="SMMG02000002">
    <property type="protein sequence ID" value="KAA3485493.1"/>
    <property type="molecule type" value="Genomic_DNA"/>
</dbReference>
<sequence length="647" mass="72220">MLGGATKSFSDIVLSGEMIENAIRNGKIEAGESARKTVPKKRENDINNIGKSYSKPITVSQPRTVTPDHQSPFRQESNTRQNTEKIQFTPIPVPYKEMYQKLFDAHIVAPHYLKPLQPPYPKWYDANAQCEYHAGIVGHSIEHCLAFKKLVERLIQMGVIEVDDTSYKGHPLPNHGVNMIGEDERRRVKRDISDVKTPMKQVWKEMIKKGLIVTCPRGKHEGTRKGCEFHNMEGHEIQSCTEFRMLVQALMDNKELEFYESSEGRDEGNICTLEDELAAKASEASYPLPTAFSSEDNQKAPGGYNCNVKIPEEEGSSTKGNQEYPRIVIRKPAAFSYKDDKKVPWNYNCNVTIPERGDSPNTTKGNQEVGSYTRSGKRYDIVVEQLHKQPACISVLDLLLSSEAHRNALMKVLNETYVANDITVNKLDRLVSNISADNFIFFNDDEIPLGGTGSIKALHITTRCKGYTLPGVLVDNGSSLNVLPLSTLNQLPVDNSHMKACHNVVRAFDGTERKVMGRIEVPLLIGPGTYEVDFIVMDIRPSYNCLLERPWIHSAGAVPSSLHQKLKLIFEGRLVTINAEEDIIATVTNSAPYLEANDEAVECSFRSLEFVNATFVIEGKKIPVPQLSKTTKMGLQLMVGNGAVPGK</sequence>
<evidence type="ECO:0008006" key="4">
    <source>
        <dbReference type="Google" id="ProtNLM"/>
    </source>
</evidence>
<gene>
    <name evidence="2" type="ORF">EPI10_007464</name>
</gene>
<dbReference type="PANTHER" id="PTHR32108:SF5">
    <property type="entry name" value="DYNACTIN SUBUNIT 1-LIKE"/>
    <property type="match status" value="1"/>
</dbReference>
<feature type="compositionally biased region" description="Basic and acidic residues" evidence="1">
    <location>
        <begin position="26"/>
        <end position="45"/>
    </location>
</feature>
<protein>
    <recommendedName>
        <fullName evidence="4">Gag-pro-like protein</fullName>
    </recommendedName>
</protein>
<dbReference type="CDD" id="cd00303">
    <property type="entry name" value="retropepsin_like"/>
    <property type="match status" value="1"/>
</dbReference>
<organism evidence="2 3">
    <name type="scientific">Gossypium australe</name>
    <dbReference type="NCBI Taxonomy" id="47621"/>
    <lineage>
        <taxon>Eukaryota</taxon>
        <taxon>Viridiplantae</taxon>
        <taxon>Streptophyta</taxon>
        <taxon>Embryophyta</taxon>
        <taxon>Tracheophyta</taxon>
        <taxon>Spermatophyta</taxon>
        <taxon>Magnoliopsida</taxon>
        <taxon>eudicotyledons</taxon>
        <taxon>Gunneridae</taxon>
        <taxon>Pentapetalae</taxon>
        <taxon>rosids</taxon>
        <taxon>malvids</taxon>
        <taxon>Malvales</taxon>
        <taxon>Malvaceae</taxon>
        <taxon>Malvoideae</taxon>
        <taxon>Gossypium</taxon>
    </lineage>
</organism>
<evidence type="ECO:0000313" key="2">
    <source>
        <dbReference type="EMBL" id="KAA3485493.1"/>
    </source>
</evidence>
<dbReference type="Proteomes" id="UP000325315">
    <property type="component" value="Unassembled WGS sequence"/>
</dbReference>
<dbReference type="OrthoDB" id="1724165at2759"/>
<name>A0A5B6WVL0_9ROSI</name>
<dbReference type="PANTHER" id="PTHR32108">
    <property type="entry name" value="DNA-DIRECTED RNA POLYMERASE SUBUNIT ALPHA"/>
    <property type="match status" value="1"/>
</dbReference>
<keyword evidence="3" id="KW-1185">Reference proteome</keyword>
<feature type="region of interest" description="Disordered" evidence="1">
    <location>
        <begin position="24"/>
        <end position="81"/>
    </location>
</feature>
<dbReference type="AlphaFoldDB" id="A0A5B6WVL0"/>
<dbReference type="Gene3D" id="2.40.70.10">
    <property type="entry name" value="Acid Proteases"/>
    <property type="match status" value="1"/>
</dbReference>
<feature type="compositionally biased region" description="Polar residues" evidence="1">
    <location>
        <begin position="46"/>
        <end position="81"/>
    </location>
</feature>
<dbReference type="InterPro" id="IPR021109">
    <property type="entry name" value="Peptidase_aspartic_dom_sf"/>
</dbReference>
<reference evidence="2" key="1">
    <citation type="submission" date="2019-08" db="EMBL/GenBank/DDBJ databases">
        <authorList>
            <person name="Liu F."/>
        </authorList>
    </citation>
    <scope>NUCLEOTIDE SEQUENCE [LARGE SCALE GENOMIC DNA]</scope>
    <source>
        <strain evidence="2">PA1801</strain>
        <tissue evidence="2">Leaf</tissue>
    </source>
</reference>
<evidence type="ECO:0000313" key="3">
    <source>
        <dbReference type="Proteomes" id="UP000325315"/>
    </source>
</evidence>
<proteinExistence type="predicted"/>
<comment type="caution">
    <text evidence="2">The sequence shown here is derived from an EMBL/GenBank/DDBJ whole genome shotgun (WGS) entry which is preliminary data.</text>
</comment>
<evidence type="ECO:0000256" key="1">
    <source>
        <dbReference type="SAM" id="MobiDB-lite"/>
    </source>
</evidence>